<feature type="region of interest" description="Disordered" evidence="1">
    <location>
        <begin position="75"/>
        <end position="134"/>
    </location>
</feature>
<dbReference type="Proteomes" id="UP001219518">
    <property type="component" value="Unassembled WGS sequence"/>
</dbReference>
<feature type="compositionally biased region" description="Polar residues" evidence="1">
    <location>
        <begin position="310"/>
        <end position="326"/>
    </location>
</feature>
<dbReference type="PANTHER" id="PTHR10773:SF19">
    <property type="match status" value="1"/>
</dbReference>
<feature type="compositionally biased region" description="Polar residues" evidence="1">
    <location>
        <begin position="76"/>
        <end position="101"/>
    </location>
</feature>
<feature type="compositionally biased region" description="Basic and acidic residues" evidence="1">
    <location>
        <begin position="507"/>
        <end position="522"/>
    </location>
</feature>
<gene>
    <name evidence="3" type="ORF">KUF71_012443</name>
</gene>
<sequence>MSWSLTLVEIVVDKVINPAPSPRKVGREHTKNNDNDDDVSSFTESEFGILNPKCMSPLDRCKIWSKEVNQYYGEGSPTSSPLKLDCGNQQELASAPSTPSKSGVKKLVDYSPSSTSTYQSGPTSQTFSPWKRQAQSPSKRISVLVANARLLHESKGSSIMTLHDKSGTQNSLAVRQSEQHSSLPKSVNNTNLGGGDKENEKKETAFSFKKPYNTQDAAVLKAQGQGAVKNLSEKLTDASMKSVESHLTLANESEAVEVSEKLTTESEAVKDVGNNNPLPETCCIVKNTTLKLGVRHANSTSKKPNPLSELATSSAKTTVSSPRGTETLSAYQRLKLKNMRENEDLLKTLMHDKPPCKHLRSCNFSIPETRNKKTEKVQMKKNITLTKEAAVKKTSKPSESRILPKRSSKDTARSSISNHLQKGSDSESLDEESISEEMSVLSTPSSSDQADQDTDEDEEALQQNDSFNQTQDISQDAENGLDSEVHEQNHDAAEDIDDVGTEEESETVVKKSKAQERKERKQLINTGQSYVRSNGKTVAARKRTRPHECKARKCHEHITDDVGELIFTEYWQQGDHNKRVAYVAARIEWTEVERKRPREDDPKRQKEQTFKYFLEVNKNRIQVCRSTFLNTLGETDRFVRGVTENKARSGSGITTDDARGHHTPTHSLKPEVLEGVQTHIKMFPAYESHYCRGQTQHLYIASHLTVSDMYAQYKEEGYPMVSYSTYLREFKKSGRKLKPRKTDGCDKCQELQVAILSCKSDEEKENLKLTKELHQRKAAKAYQLKRDAKTESSKDPDKKRTLVFDLQQCLPTPHLTCKKVYYSRQLYVYNFTVYDNVTGLTYCYMWDQVEGKRGSNELASCLLEHILCQIPEGVEELFLFSDCCSGQNRNNVICMMLFTALQEHATLKKIHHYFLVPGHTFMPEVDSKHSVIEKHIKKKLEKVNVPSEWYTEVRNAGKSAQCPEGKFKVVHKTQFYDFSALAASELVKRNQCLDKDAFSYLNTHIFSYDKNAPGIVKVKSSFNEEAPFRDLSFLRRGVRSDRLPRLLPSLTVLPGNVPISKEKKNDLLGLLKYLNPEFHEFYKSLPTSNDPDTHPDFTQEPDADDPTV</sequence>
<feature type="region of interest" description="Disordered" evidence="1">
    <location>
        <begin position="493"/>
        <end position="527"/>
    </location>
</feature>
<reference evidence="3" key="2">
    <citation type="journal article" date="2023" name="BMC Genomics">
        <title>Pest status, molecular evolution, and epigenetic factors derived from the genome assembly of Frankliniella fusca, a thysanopteran phytovirus vector.</title>
        <authorList>
            <person name="Catto M.A."/>
            <person name="Labadie P.E."/>
            <person name="Jacobson A.L."/>
            <person name="Kennedy G.G."/>
            <person name="Srinivasan R."/>
            <person name="Hunt B.G."/>
        </authorList>
    </citation>
    <scope>NUCLEOTIDE SEQUENCE</scope>
    <source>
        <strain evidence="3">PL_HMW_Pooled</strain>
    </source>
</reference>
<organism evidence="3 4">
    <name type="scientific">Frankliniella fusca</name>
    <dbReference type="NCBI Taxonomy" id="407009"/>
    <lineage>
        <taxon>Eukaryota</taxon>
        <taxon>Metazoa</taxon>
        <taxon>Ecdysozoa</taxon>
        <taxon>Arthropoda</taxon>
        <taxon>Hexapoda</taxon>
        <taxon>Insecta</taxon>
        <taxon>Pterygota</taxon>
        <taxon>Neoptera</taxon>
        <taxon>Paraneoptera</taxon>
        <taxon>Thysanoptera</taxon>
        <taxon>Terebrantia</taxon>
        <taxon>Thripoidea</taxon>
        <taxon>Thripidae</taxon>
        <taxon>Frankliniella</taxon>
    </lineage>
</organism>
<feature type="region of interest" description="Disordered" evidence="1">
    <location>
        <begin position="1084"/>
        <end position="1108"/>
    </location>
</feature>
<feature type="compositionally biased region" description="Acidic residues" evidence="1">
    <location>
        <begin position="450"/>
        <end position="460"/>
    </location>
</feature>
<feature type="compositionally biased region" description="Acidic residues" evidence="1">
    <location>
        <begin position="1099"/>
        <end position="1108"/>
    </location>
</feature>
<dbReference type="GO" id="GO:0016301">
    <property type="term" value="F:kinase activity"/>
    <property type="evidence" value="ECO:0007669"/>
    <property type="project" value="UniProtKB-KW"/>
</dbReference>
<feature type="compositionally biased region" description="Polar residues" evidence="1">
    <location>
        <begin position="176"/>
        <end position="191"/>
    </location>
</feature>
<accession>A0AAE1I4T6</accession>
<protein>
    <submittedName>
        <fullName evidence="3">4-diphosphocytidyl-2-C-methyl-D-erythritol kinase</fullName>
    </submittedName>
</protein>
<evidence type="ECO:0000259" key="2">
    <source>
        <dbReference type="Pfam" id="PF25273"/>
    </source>
</evidence>
<feature type="compositionally biased region" description="Polar residues" evidence="1">
    <location>
        <begin position="413"/>
        <end position="423"/>
    </location>
</feature>
<feature type="region of interest" description="Disordered" evidence="1">
    <location>
        <begin position="296"/>
        <end position="326"/>
    </location>
</feature>
<keyword evidence="4" id="KW-1185">Reference proteome</keyword>
<dbReference type="PANTHER" id="PTHR10773">
    <property type="entry name" value="DNA-DIRECTED RNA POLYMERASES I, II, AND III SUBUNIT RPABC2"/>
    <property type="match status" value="1"/>
</dbReference>
<dbReference type="EMBL" id="JAHWGI010001435">
    <property type="protein sequence ID" value="KAK3932370.1"/>
    <property type="molecule type" value="Genomic_DNA"/>
</dbReference>
<name>A0AAE1I4T6_9NEOP</name>
<keyword evidence="3" id="KW-0808">Transferase</keyword>
<feature type="compositionally biased region" description="Basic and acidic residues" evidence="1">
    <location>
        <begin position="25"/>
        <end position="34"/>
    </location>
</feature>
<dbReference type="InterPro" id="IPR057191">
    <property type="entry name" value="DUF7869"/>
</dbReference>
<keyword evidence="3" id="KW-0418">Kinase</keyword>
<proteinExistence type="predicted"/>
<feature type="region of interest" description="Disordered" evidence="1">
    <location>
        <begin position="18"/>
        <end position="42"/>
    </location>
</feature>
<feature type="region of interest" description="Disordered" evidence="1">
    <location>
        <begin position="646"/>
        <end position="667"/>
    </location>
</feature>
<dbReference type="AlphaFoldDB" id="A0AAE1I4T6"/>
<evidence type="ECO:0000313" key="3">
    <source>
        <dbReference type="EMBL" id="KAK3932370.1"/>
    </source>
</evidence>
<evidence type="ECO:0000256" key="1">
    <source>
        <dbReference type="SAM" id="MobiDB-lite"/>
    </source>
</evidence>
<feature type="region of interest" description="Disordered" evidence="1">
    <location>
        <begin position="370"/>
        <end position="470"/>
    </location>
</feature>
<feature type="region of interest" description="Disordered" evidence="1">
    <location>
        <begin position="176"/>
        <end position="200"/>
    </location>
</feature>
<feature type="domain" description="DUF7869" evidence="2">
    <location>
        <begin position="843"/>
        <end position="956"/>
    </location>
</feature>
<reference evidence="3" key="1">
    <citation type="submission" date="2021-07" db="EMBL/GenBank/DDBJ databases">
        <authorList>
            <person name="Catto M.A."/>
            <person name="Jacobson A."/>
            <person name="Kennedy G."/>
            <person name="Labadie P."/>
            <person name="Hunt B.G."/>
            <person name="Srinivasan R."/>
        </authorList>
    </citation>
    <scope>NUCLEOTIDE SEQUENCE</scope>
    <source>
        <strain evidence="3">PL_HMW_Pooled</strain>
        <tissue evidence="3">Head</tissue>
    </source>
</reference>
<feature type="compositionally biased region" description="Polar residues" evidence="1">
    <location>
        <begin position="111"/>
        <end position="134"/>
    </location>
</feature>
<comment type="caution">
    <text evidence="3">The sequence shown here is derived from an EMBL/GenBank/DDBJ whole genome shotgun (WGS) entry which is preliminary data.</text>
</comment>
<evidence type="ECO:0000313" key="4">
    <source>
        <dbReference type="Proteomes" id="UP001219518"/>
    </source>
</evidence>
<feature type="compositionally biased region" description="Acidic residues" evidence="1">
    <location>
        <begin position="494"/>
        <end position="506"/>
    </location>
</feature>
<dbReference type="Pfam" id="PF25273">
    <property type="entry name" value="DUF7869"/>
    <property type="match status" value="1"/>
</dbReference>